<feature type="repeat" description="TPR" evidence="3">
    <location>
        <begin position="196"/>
        <end position="229"/>
    </location>
</feature>
<evidence type="ECO:0000256" key="4">
    <source>
        <dbReference type="SAM" id="SignalP"/>
    </source>
</evidence>
<gene>
    <name evidence="5" type="ORF">GBK04_13745</name>
</gene>
<dbReference type="Pfam" id="PF13181">
    <property type="entry name" value="TPR_8"/>
    <property type="match status" value="1"/>
</dbReference>
<keyword evidence="6" id="KW-1185">Reference proteome</keyword>
<proteinExistence type="predicted"/>
<evidence type="ECO:0000256" key="3">
    <source>
        <dbReference type="PROSITE-ProRule" id="PRU00339"/>
    </source>
</evidence>
<dbReference type="EMBL" id="WHLY01000002">
    <property type="protein sequence ID" value="MPR34390.1"/>
    <property type="molecule type" value="Genomic_DNA"/>
</dbReference>
<comment type="caution">
    <text evidence="5">The sequence shown here is derived from an EMBL/GenBank/DDBJ whole genome shotgun (WGS) entry which is preliminary data.</text>
</comment>
<evidence type="ECO:0000256" key="2">
    <source>
        <dbReference type="ARBA" id="ARBA00022803"/>
    </source>
</evidence>
<dbReference type="PANTHER" id="PTHR44858:SF1">
    <property type="entry name" value="UDP-N-ACETYLGLUCOSAMINE--PEPTIDE N-ACETYLGLUCOSAMINYLTRANSFERASE SPINDLY-RELATED"/>
    <property type="match status" value="1"/>
</dbReference>
<protein>
    <submittedName>
        <fullName evidence="5">Tetratricopeptide repeat protein</fullName>
    </submittedName>
</protein>
<keyword evidence="2 3" id="KW-0802">TPR repeat</keyword>
<feature type="signal peptide" evidence="4">
    <location>
        <begin position="1"/>
        <end position="22"/>
    </location>
</feature>
<dbReference type="SMART" id="SM00671">
    <property type="entry name" value="SEL1"/>
    <property type="match status" value="1"/>
</dbReference>
<dbReference type="AlphaFoldDB" id="A0A7C9FD83"/>
<feature type="repeat" description="TPR" evidence="3">
    <location>
        <begin position="384"/>
        <end position="417"/>
    </location>
</feature>
<dbReference type="Pfam" id="PF00515">
    <property type="entry name" value="TPR_1"/>
    <property type="match status" value="1"/>
</dbReference>
<organism evidence="5 6">
    <name type="scientific">Salmonirosea aquatica</name>
    <dbReference type="NCBI Taxonomy" id="2654236"/>
    <lineage>
        <taxon>Bacteria</taxon>
        <taxon>Pseudomonadati</taxon>
        <taxon>Bacteroidota</taxon>
        <taxon>Cytophagia</taxon>
        <taxon>Cytophagales</taxon>
        <taxon>Spirosomataceae</taxon>
        <taxon>Salmonirosea</taxon>
    </lineage>
</organism>
<dbReference type="RefSeq" id="WP_152760570.1">
    <property type="nucleotide sequence ID" value="NZ_WHLY01000002.1"/>
</dbReference>
<evidence type="ECO:0000256" key="1">
    <source>
        <dbReference type="ARBA" id="ARBA00022737"/>
    </source>
</evidence>
<dbReference type="InterPro" id="IPR011990">
    <property type="entry name" value="TPR-like_helical_dom_sf"/>
</dbReference>
<name>A0A7C9FD83_9BACT</name>
<keyword evidence="4" id="KW-0732">Signal</keyword>
<evidence type="ECO:0000313" key="6">
    <source>
        <dbReference type="Proteomes" id="UP000479293"/>
    </source>
</evidence>
<keyword evidence="1" id="KW-0677">Repeat</keyword>
<sequence length="597" mass="66971">MNTQLKNIAATLALSLFSLTFAFSQTPEEGFGYLNSERPEKAKEVFTKLAESSPSADNYYNLGYYYVRTNQLDEAQKAFEKGLAVDDKSYLNQVGLATVALGKGDVAKAKEMIEYAEKKTRGKDANVLFRAGEAYTLFDKNSDPAEAIRLLDEAVKRDNKLADAYIVKGDVLSKRNEGGPAVTAYEYALMAKPNYALANNRIGQIYLRGKNYNQALDFYKKAIEADPEFAPAYKDLAELYFLAQQYKRAAENFDLYIQKSGNNDPETVLRAAQFAFTADEYARSLELLESIKGKIDNPITKRMYGWAYYKTNNMEESIKNLEEFIKVYPQGKDEDGNPRKLVPDDYKYLGRAYNKMATDKEYTPQGMEYLMKGAEMDTSAAEAATTYKEIAAAYYKDKDYLKAAKAYEKGIGLDTAKASTNDYFQQGLAYFQGAQLITVPDSAGVPLDSAAKAKMPAEYASLDSAGLAMTKKGIYLQADSTFAKGIAKLPDWPYNYYWRGSSLYNAYDRQENIDKGISAPYYEKFAELAEKDPSGNYKAYLKQVYSYLAYYYQTSVKDEAKAKSYWQKLLVVDPENKTAKDALGMSEPAAITPKTGK</sequence>
<evidence type="ECO:0000313" key="5">
    <source>
        <dbReference type="EMBL" id="MPR34390.1"/>
    </source>
</evidence>
<dbReference type="InterPro" id="IPR019734">
    <property type="entry name" value="TPR_rpt"/>
</dbReference>
<dbReference type="Proteomes" id="UP000479293">
    <property type="component" value="Unassembled WGS sequence"/>
</dbReference>
<dbReference type="SMART" id="SM00028">
    <property type="entry name" value="TPR"/>
    <property type="match status" value="7"/>
</dbReference>
<feature type="chain" id="PRO_5028836896" evidence="4">
    <location>
        <begin position="23"/>
        <end position="597"/>
    </location>
</feature>
<dbReference type="InterPro" id="IPR006597">
    <property type="entry name" value="Sel1-like"/>
</dbReference>
<feature type="repeat" description="TPR" evidence="3">
    <location>
        <begin position="56"/>
        <end position="89"/>
    </location>
</feature>
<dbReference type="PROSITE" id="PS50293">
    <property type="entry name" value="TPR_REGION"/>
    <property type="match status" value="1"/>
</dbReference>
<dbReference type="Gene3D" id="1.25.40.10">
    <property type="entry name" value="Tetratricopeptide repeat domain"/>
    <property type="match status" value="3"/>
</dbReference>
<accession>A0A7C9FD83</accession>
<dbReference type="PROSITE" id="PS50005">
    <property type="entry name" value="TPR"/>
    <property type="match status" value="3"/>
</dbReference>
<dbReference type="Pfam" id="PF13174">
    <property type="entry name" value="TPR_6"/>
    <property type="match status" value="1"/>
</dbReference>
<dbReference type="InterPro" id="IPR050498">
    <property type="entry name" value="Ycf3"/>
</dbReference>
<dbReference type="PANTHER" id="PTHR44858">
    <property type="entry name" value="TETRATRICOPEPTIDE REPEAT PROTEIN 6"/>
    <property type="match status" value="1"/>
</dbReference>
<reference evidence="5 6" key="1">
    <citation type="submission" date="2019-10" db="EMBL/GenBank/DDBJ databases">
        <title>Draft Genome Sequence of Cytophagaceae sp. SJW1-29.</title>
        <authorList>
            <person name="Choi A."/>
        </authorList>
    </citation>
    <scope>NUCLEOTIDE SEQUENCE [LARGE SCALE GENOMIC DNA]</scope>
    <source>
        <strain evidence="5 6">SJW1-29</strain>
    </source>
</reference>
<dbReference type="SUPFAM" id="SSF48452">
    <property type="entry name" value="TPR-like"/>
    <property type="match status" value="3"/>
</dbReference>